<feature type="region of interest" description="Disordered" evidence="1">
    <location>
        <begin position="81"/>
        <end position="100"/>
    </location>
</feature>
<organism evidence="3 4">
    <name type="scientific">Brevundimonas lenta</name>
    <dbReference type="NCBI Taxonomy" id="424796"/>
    <lineage>
        <taxon>Bacteria</taxon>
        <taxon>Pseudomonadati</taxon>
        <taxon>Pseudomonadota</taxon>
        <taxon>Alphaproteobacteria</taxon>
        <taxon>Caulobacterales</taxon>
        <taxon>Caulobacteraceae</taxon>
        <taxon>Brevundimonas</taxon>
    </lineage>
</organism>
<dbReference type="RefSeq" id="WP_183203571.1">
    <property type="nucleotide sequence ID" value="NZ_BAAAER010000006.1"/>
</dbReference>
<dbReference type="PROSITE" id="PS51257">
    <property type="entry name" value="PROKAR_LIPOPROTEIN"/>
    <property type="match status" value="1"/>
</dbReference>
<keyword evidence="4" id="KW-1185">Reference proteome</keyword>
<reference evidence="3 4" key="1">
    <citation type="submission" date="2020-08" db="EMBL/GenBank/DDBJ databases">
        <title>Genomic Encyclopedia of Type Strains, Phase IV (KMG-IV): sequencing the most valuable type-strain genomes for metagenomic binning, comparative biology and taxonomic classification.</title>
        <authorList>
            <person name="Goeker M."/>
        </authorList>
    </citation>
    <scope>NUCLEOTIDE SEQUENCE [LARGE SCALE GENOMIC DNA]</scope>
    <source>
        <strain evidence="3 4">DSM 23960</strain>
    </source>
</reference>
<dbReference type="Proteomes" id="UP000529946">
    <property type="component" value="Unassembled WGS sequence"/>
</dbReference>
<dbReference type="Pfam" id="PF12276">
    <property type="entry name" value="DUF3617"/>
    <property type="match status" value="1"/>
</dbReference>
<keyword evidence="2" id="KW-0732">Signal</keyword>
<name>A0A7W6JE73_9CAUL</name>
<accession>A0A7W6JE73</accession>
<dbReference type="InterPro" id="IPR022061">
    <property type="entry name" value="DUF3617"/>
</dbReference>
<evidence type="ECO:0000256" key="2">
    <source>
        <dbReference type="SAM" id="SignalP"/>
    </source>
</evidence>
<evidence type="ECO:0008006" key="5">
    <source>
        <dbReference type="Google" id="ProtNLM"/>
    </source>
</evidence>
<dbReference type="EMBL" id="JACIDM010000001">
    <property type="protein sequence ID" value="MBB4082497.1"/>
    <property type="molecule type" value="Genomic_DNA"/>
</dbReference>
<sequence length="171" mass="17699">MRTIIMVAGLATLTLAGCNQAGDKAKDAPGAAVDAAAPAAATGLPEGPTPGLWRVTTSIAGMPASVTPPAMETCITESKFESQGPAPETPGMTCEHPTFRRDGDAVLGRSVCTSTEGVRMESDYRLTGDFTRRYTMEVKTTTTPAPTPAMASTTMTMNLERLGDCPASAAQ</sequence>
<feature type="chain" id="PRO_5031038163" description="DUF3617 family protein" evidence="2">
    <location>
        <begin position="22"/>
        <end position="171"/>
    </location>
</feature>
<evidence type="ECO:0000313" key="3">
    <source>
        <dbReference type="EMBL" id="MBB4082497.1"/>
    </source>
</evidence>
<evidence type="ECO:0000256" key="1">
    <source>
        <dbReference type="SAM" id="MobiDB-lite"/>
    </source>
</evidence>
<gene>
    <name evidence="3" type="ORF">GGR12_001336</name>
</gene>
<feature type="signal peptide" evidence="2">
    <location>
        <begin position="1"/>
        <end position="21"/>
    </location>
</feature>
<dbReference type="AlphaFoldDB" id="A0A7W6JE73"/>
<proteinExistence type="predicted"/>
<comment type="caution">
    <text evidence="3">The sequence shown here is derived from an EMBL/GenBank/DDBJ whole genome shotgun (WGS) entry which is preliminary data.</text>
</comment>
<evidence type="ECO:0000313" key="4">
    <source>
        <dbReference type="Proteomes" id="UP000529946"/>
    </source>
</evidence>
<protein>
    <recommendedName>
        <fullName evidence="5">DUF3617 family protein</fullName>
    </recommendedName>
</protein>